<dbReference type="EMBL" id="LAZR01000213">
    <property type="protein sequence ID" value="KKN81604.1"/>
    <property type="molecule type" value="Genomic_DNA"/>
</dbReference>
<comment type="caution">
    <text evidence="1">The sequence shown here is derived from an EMBL/GenBank/DDBJ whole genome shotgun (WGS) entry which is preliminary data.</text>
</comment>
<protein>
    <submittedName>
        <fullName evidence="1">Uncharacterized protein</fullName>
    </submittedName>
</protein>
<name>A0A0F9TQH6_9ZZZZ</name>
<reference evidence="1" key="1">
    <citation type="journal article" date="2015" name="Nature">
        <title>Complex archaea that bridge the gap between prokaryotes and eukaryotes.</title>
        <authorList>
            <person name="Spang A."/>
            <person name="Saw J.H."/>
            <person name="Jorgensen S.L."/>
            <person name="Zaremba-Niedzwiedzka K."/>
            <person name="Martijn J."/>
            <person name="Lind A.E."/>
            <person name="van Eijk R."/>
            <person name="Schleper C."/>
            <person name="Guy L."/>
            <person name="Ettema T.J."/>
        </authorList>
    </citation>
    <scope>NUCLEOTIDE SEQUENCE</scope>
</reference>
<sequence>MICAHMAEARFLEKLSEDIPVRLEILLYRGDARFAMDRFEAYITTMHHRLTNMVRSIRGFGDRESRIVLLRLSIIGEALYERRTRG</sequence>
<gene>
    <name evidence="1" type="ORF">LCGC14_0318800</name>
</gene>
<organism evidence="1">
    <name type="scientific">marine sediment metagenome</name>
    <dbReference type="NCBI Taxonomy" id="412755"/>
    <lineage>
        <taxon>unclassified sequences</taxon>
        <taxon>metagenomes</taxon>
        <taxon>ecological metagenomes</taxon>
    </lineage>
</organism>
<accession>A0A0F9TQH6</accession>
<evidence type="ECO:0000313" key="1">
    <source>
        <dbReference type="EMBL" id="KKN81604.1"/>
    </source>
</evidence>
<dbReference type="AlphaFoldDB" id="A0A0F9TQH6"/>
<proteinExistence type="predicted"/>